<protein>
    <submittedName>
        <fullName evidence="8">Aromatic ring-hydroxylating dioxygenase subunit alpha</fullName>
    </submittedName>
</protein>
<comment type="caution">
    <text evidence="8">The sequence shown here is derived from an EMBL/GenBank/DDBJ whole genome shotgun (WGS) entry which is preliminary data.</text>
</comment>
<dbReference type="PRINTS" id="PR00090">
    <property type="entry name" value="RNGDIOXGNASE"/>
</dbReference>
<organism evidence="8 9">
    <name type="scientific">Paludisphaera mucosa</name>
    <dbReference type="NCBI Taxonomy" id="3030827"/>
    <lineage>
        <taxon>Bacteria</taxon>
        <taxon>Pseudomonadati</taxon>
        <taxon>Planctomycetota</taxon>
        <taxon>Planctomycetia</taxon>
        <taxon>Isosphaerales</taxon>
        <taxon>Isosphaeraceae</taxon>
        <taxon>Paludisphaera</taxon>
    </lineage>
</organism>
<dbReference type="SUPFAM" id="SSF50022">
    <property type="entry name" value="ISP domain"/>
    <property type="match status" value="1"/>
</dbReference>
<dbReference type="GO" id="GO:0051213">
    <property type="term" value="F:dioxygenase activity"/>
    <property type="evidence" value="ECO:0007669"/>
    <property type="project" value="UniProtKB-KW"/>
</dbReference>
<dbReference type="PANTHER" id="PTHR43756:SF5">
    <property type="entry name" value="CHOLINE MONOOXYGENASE, CHLOROPLASTIC"/>
    <property type="match status" value="1"/>
</dbReference>
<reference evidence="8 9" key="1">
    <citation type="submission" date="2023-03" db="EMBL/GenBank/DDBJ databases">
        <title>Paludisphaera mucosa sp. nov. a novel planctomycete from northern fen.</title>
        <authorList>
            <person name="Ivanova A."/>
        </authorList>
    </citation>
    <scope>NUCLEOTIDE SEQUENCE [LARGE SCALE GENOMIC DNA]</scope>
    <source>
        <strain evidence="8 9">Pla2</strain>
    </source>
</reference>
<accession>A0ABT6FE32</accession>
<evidence type="ECO:0000313" key="8">
    <source>
        <dbReference type="EMBL" id="MDG3005756.1"/>
    </source>
</evidence>
<keyword evidence="8" id="KW-0223">Dioxygenase</keyword>
<name>A0ABT6FE32_9BACT</name>
<keyword evidence="4" id="KW-0560">Oxidoreductase</keyword>
<evidence type="ECO:0000256" key="2">
    <source>
        <dbReference type="ARBA" id="ARBA00022714"/>
    </source>
</evidence>
<keyword evidence="5" id="KW-0408">Iron</keyword>
<keyword evidence="6" id="KW-0411">Iron-sulfur</keyword>
<keyword evidence="3" id="KW-0479">Metal-binding</keyword>
<dbReference type="PANTHER" id="PTHR43756">
    <property type="entry name" value="CHOLINE MONOOXYGENASE, CHLOROPLASTIC"/>
    <property type="match status" value="1"/>
</dbReference>
<dbReference type="Proteomes" id="UP001216907">
    <property type="component" value="Unassembled WGS sequence"/>
</dbReference>
<proteinExistence type="predicted"/>
<sequence>MSAHEKPRAPLPAEAMSLPARYYLDEDHYARELERLFLARWFYIGRADEVPNRGDYVLREAADESLIVTRGDDGRVRAFFNVCRHRGTRLCEQPSGTFTGAIRCPYHAWAYDLSGRLLGAPSMDQSPHFRAEDYPLVEARADVWDGHLFLNFAAAPPPLGDQLGALVAKFRPWKMEELRLAHRIVYDVAANWKLVIQNYSECLHCPGVHPALQRLSHFLSGENSAPTDAYLGGSMDLRDGVETLSRDGRLVGACVPGLAGDDLRRVHYYAVLPNLLLSLHPDYMMTHRLRPQGVGRTEIVCEWHFRPEAADAPEFDPQGAVEFWDLTNRQDWHVCEQMQLGLASRAYRPGPYSPREDLLFAFDRLVRGAE</sequence>
<dbReference type="SUPFAM" id="SSF55961">
    <property type="entry name" value="Bet v1-like"/>
    <property type="match status" value="1"/>
</dbReference>
<dbReference type="CDD" id="cd08884">
    <property type="entry name" value="RHO_alpha_C_GbcA-like"/>
    <property type="match status" value="1"/>
</dbReference>
<dbReference type="CDD" id="cd03469">
    <property type="entry name" value="Rieske_RO_Alpha_N"/>
    <property type="match status" value="1"/>
</dbReference>
<gene>
    <name evidence="8" type="ORF">PZE19_18365</name>
</gene>
<dbReference type="PROSITE" id="PS51296">
    <property type="entry name" value="RIESKE"/>
    <property type="match status" value="1"/>
</dbReference>
<dbReference type="InterPro" id="IPR015879">
    <property type="entry name" value="Ring_hydroxy_dOase_asu_C_dom"/>
</dbReference>
<evidence type="ECO:0000256" key="5">
    <source>
        <dbReference type="ARBA" id="ARBA00023004"/>
    </source>
</evidence>
<comment type="cofactor">
    <cofactor evidence="1">
        <name>Fe cation</name>
        <dbReference type="ChEBI" id="CHEBI:24875"/>
    </cofactor>
</comment>
<feature type="domain" description="Rieske" evidence="7">
    <location>
        <begin position="41"/>
        <end position="150"/>
    </location>
</feature>
<keyword evidence="2" id="KW-0001">2Fe-2S</keyword>
<dbReference type="InterPro" id="IPR017941">
    <property type="entry name" value="Rieske_2Fe-2S"/>
</dbReference>
<dbReference type="EMBL" id="JARRAG010000002">
    <property type="protein sequence ID" value="MDG3005756.1"/>
    <property type="molecule type" value="Genomic_DNA"/>
</dbReference>
<evidence type="ECO:0000313" key="9">
    <source>
        <dbReference type="Proteomes" id="UP001216907"/>
    </source>
</evidence>
<dbReference type="Pfam" id="PF00848">
    <property type="entry name" value="Ring_hydroxyl_A"/>
    <property type="match status" value="1"/>
</dbReference>
<evidence type="ECO:0000256" key="1">
    <source>
        <dbReference type="ARBA" id="ARBA00001962"/>
    </source>
</evidence>
<evidence type="ECO:0000259" key="7">
    <source>
        <dbReference type="PROSITE" id="PS51296"/>
    </source>
</evidence>
<dbReference type="Pfam" id="PF00355">
    <property type="entry name" value="Rieske"/>
    <property type="match status" value="1"/>
</dbReference>
<keyword evidence="9" id="KW-1185">Reference proteome</keyword>
<evidence type="ECO:0000256" key="4">
    <source>
        <dbReference type="ARBA" id="ARBA00023002"/>
    </source>
</evidence>
<dbReference type="RefSeq" id="WP_277862086.1">
    <property type="nucleotide sequence ID" value="NZ_JARRAG010000002.1"/>
</dbReference>
<evidence type="ECO:0000256" key="3">
    <source>
        <dbReference type="ARBA" id="ARBA00022723"/>
    </source>
</evidence>
<dbReference type="InterPro" id="IPR001663">
    <property type="entry name" value="Rng_hydr_dOase-A"/>
</dbReference>
<dbReference type="InterPro" id="IPR036922">
    <property type="entry name" value="Rieske_2Fe-2S_sf"/>
</dbReference>
<dbReference type="Gene3D" id="2.102.10.10">
    <property type="entry name" value="Rieske [2Fe-2S] iron-sulphur domain"/>
    <property type="match status" value="1"/>
</dbReference>
<evidence type="ECO:0000256" key="6">
    <source>
        <dbReference type="ARBA" id="ARBA00023014"/>
    </source>
</evidence>
<dbReference type="Gene3D" id="3.90.380.10">
    <property type="entry name" value="Naphthalene 1,2-dioxygenase Alpha Subunit, Chain A, domain 1"/>
    <property type="match status" value="1"/>
</dbReference>